<dbReference type="Pfam" id="PF18648">
    <property type="entry name" value="ADPRTs_Tse2"/>
    <property type="match status" value="1"/>
</dbReference>
<keyword evidence="3" id="KW-1185">Reference proteome</keyword>
<protein>
    <recommendedName>
        <fullName evidence="1">Tse2 ADP-ribosyltransferase toxin domain-containing protein</fullName>
    </recommendedName>
</protein>
<gene>
    <name evidence="2" type="ORF">I8751_17855</name>
</gene>
<feature type="domain" description="Tse2 ADP-ribosyltransferase toxin" evidence="1">
    <location>
        <begin position="50"/>
        <end position="102"/>
    </location>
</feature>
<proteinExistence type="predicted"/>
<organism evidence="2 3">
    <name type="scientific">Atlanticothrix silvestris CENA357</name>
    <dbReference type="NCBI Taxonomy" id="1725252"/>
    <lineage>
        <taxon>Bacteria</taxon>
        <taxon>Bacillati</taxon>
        <taxon>Cyanobacteriota</taxon>
        <taxon>Cyanophyceae</taxon>
        <taxon>Nostocales</taxon>
        <taxon>Nodulariaceae</taxon>
        <taxon>Atlanticothrix</taxon>
        <taxon>Atlanticothrix silvestris</taxon>
    </lineage>
</organism>
<dbReference type="AlphaFoldDB" id="A0A8J7HJN2"/>
<evidence type="ECO:0000313" key="3">
    <source>
        <dbReference type="Proteomes" id="UP000599391"/>
    </source>
</evidence>
<comment type="caution">
    <text evidence="2">The sequence shown here is derived from an EMBL/GenBank/DDBJ whole genome shotgun (WGS) entry which is preliminary data.</text>
</comment>
<sequence length="108" mass="12479">MRKTPIDLYRMGNATSSRIDNIRSQDIETYEEDGDIWVVAGSGGISTFAVQGVGKNWWKLDRGTDIPNELRLVNDYGNHWLWEPSYTMRIEDYKMALQLVGEAFYKVN</sequence>
<accession>A0A8J7HJN2</accession>
<evidence type="ECO:0000259" key="1">
    <source>
        <dbReference type="Pfam" id="PF18648"/>
    </source>
</evidence>
<dbReference type="EMBL" id="JAECZB010000064">
    <property type="protein sequence ID" value="MBH8554194.1"/>
    <property type="molecule type" value="Genomic_DNA"/>
</dbReference>
<evidence type="ECO:0000313" key="2">
    <source>
        <dbReference type="EMBL" id="MBH8554194.1"/>
    </source>
</evidence>
<reference evidence="2 3" key="1">
    <citation type="journal article" date="2021" name="Int. J. Syst. Evol. Microbiol.">
        <title>Amazonocrinis nigriterrae gen. nov., sp. nov., Atlanticothrix silvestris gen. nov., sp. nov. and Dendronalium phyllosphericum gen. nov., sp. nov., nostocacean cyanobacteria from Brazilian environments.</title>
        <authorList>
            <person name="Alvarenga D.O."/>
            <person name="Andreote A.P.D."/>
            <person name="Branco L.H.Z."/>
            <person name="Delbaje E."/>
            <person name="Cruz R.B."/>
            <person name="Varani A.M."/>
            <person name="Fiore M.F."/>
        </authorList>
    </citation>
    <scope>NUCLEOTIDE SEQUENCE [LARGE SCALE GENOMIC DNA]</scope>
    <source>
        <strain evidence="2 3">CENA357</strain>
    </source>
</reference>
<dbReference type="Proteomes" id="UP000599391">
    <property type="component" value="Unassembled WGS sequence"/>
</dbReference>
<dbReference type="InterPro" id="IPR041018">
    <property type="entry name" value="ADPRTs_Tse2"/>
</dbReference>
<name>A0A8J7HJN2_9CYAN</name>